<organism evidence="3 4">
    <name type="scientific">Eiseniibacteriota bacterium</name>
    <dbReference type="NCBI Taxonomy" id="2212470"/>
    <lineage>
        <taxon>Bacteria</taxon>
        <taxon>Candidatus Eiseniibacteriota</taxon>
    </lineage>
</organism>
<comment type="caution">
    <text evidence="3">The sequence shown here is derived from an EMBL/GenBank/DDBJ whole genome shotgun (WGS) entry which is preliminary data.</text>
</comment>
<feature type="compositionally biased region" description="Low complexity" evidence="1">
    <location>
        <begin position="357"/>
        <end position="373"/>
    </location>
</feature>
<reference evidence="3 4" key="1">
    <citation type="journal article" date="2019" name="Nat. Microbiol.">
        <title>Mediterranean grassland soil C-N compound turnover is dependent on rainfall and depth, and is mediated by genomically divergent microorganisms.</title>
        <authorList>
            <person name="Diamond S."/>
            <person name="Andeer P.F."/>
            <person name="Li Z."/>
            <person name="Crits-Christoph A."/>
            <person name="Burstein D."/>
            <person name="Anantharaman K."/>
            <person name="Lane K.R."/>
            <person name="Thomas B.C."/>
            <person name="Pan C."/>
            <person name="Northen T.R."/>
            <person name="Banfield J.F."/>
        </authorList>
    </citation>
    <scope>NUCLEOTIDE SEQUENCE [LARGE SCALE GENOMIC DNA]</scope>
    <source>
        <strain evidence="3">WS_10</strain>
    </source>
</reference>
<dbReference type="AlphaFoldDB" id="A0A538U6Z0"/>
<dbReference type="Gene3D" id="2.60.40.4070">
    <property type="match status" value="1"/>
</dbReference>
<dbReference type="InterPro" id="IPR025965">
    <property type="entry name" value="FlgD/Vpr_Ig-like"/>
</dbReference>
<dbReference type="InterPro" id="IPR008928">
    <property type="entry name" value="6-hairpin_glycosidase_sf"/>
</dbReference>
<protein>
    <recommendedName>
        <fullName evidence="2">FlgD/Vpr Ig-like domain-containing protein</fullName>
    </recommendedName>
</protein>
<dbReference type="GO" id="GO:0005975">
    <property type="term" value="P:carbohydrate metabolic process"/>
    <property type="evidence" value="ECO:0007669"/>
    <property type="project" value="InterPro"/>
</dbReference>
<proteinExistence type="predicted"/>
<gene>
    <name evidence="3" type="ORF">E6K80_04975</name>
</gene>
<feature type="region of interest" description="Disordered" evidence="1">
    <location>
        <begin position="353"/>
        <end position="383"/>
    </location>
</feature>
<accession>A0A538U6Z0</accession>
<evidence type="ECO:0000313" key="4">
    <source>
        <dbReference type="Proteomes" id="UP000319836"/>
    </source>
</evidence>
<evidence type="ECO:0000259" key="2">
    <source>
        <dbReference type="Pfam" id="PF13860"/>
    </source>
</evidence>
<name>A0A538U6Z0_UNCEI</name>
<feature type="domain" description="FlgD/Vpr Ig-like" evidence="2">
    <location>
        <begin position="405"/>
        <end position="456"/>
    </location>
</feature>
<evidence type="ECO:0000313" key="3">
    <source>
        <dbReference type="EMBL" id="TMQ71653.1"/>
    </source>
</evidence>
<sequence length="473" mass="51579">MPRTRSSVVIGLVLVAVAIPATADPIDPLNPLIAQAESFLHREESGGVTLDPRHFFSLPEHLRLTVVPQLAAFCDLDRANPNQSRWVDIVDRADFLVRLGPSARAFDASDGMMAFALLRAFEITGNTTYRDAAQAIVDGYLVAPVRDDPNRMLMAGLALAEENRLTNDPVARTRLTDILLLVARSQHADGSFDHVCLGARDVQYTAWIAMELDLIARLVEGTDASRIRDRAQAFLSQRVGPDGTIAYQDTLPSGPVLYYFSRPLCPSDYDTRGWVNELAYHALWLDRARDSRSNVMLRRLSDLVSQGAWPDKWAYFPNASDPSYVWSTAPRSVVRTSLVLWVLASIQIERATRGPVSDPAPSAAATAASTSDPRGGSEPSEPTIAWAPNPAHGAAWVLLRLPQLSSVRLDVIDASGRLVRALVAGSVPAGSRAIRWDGRDARGSAAAAGVYFVRMEIDGRARTARLAWIPAGR</sequence>
<dbReference type="Pfam" id="PF13860">
    <property type="entry name" value="FlgD_ig"/>
    <property type="match status" value="1"/>
</dbReference>
<dbReference type="SUPFAM" id="SSF48208">
    <property type="entry name" value="Six-hairpin glycosidases"/>
    <property type="match status" value="1"/>
</dbReference>
<evidence type="ECO:0000256" key="1">
    <source>
        <dbReference type="SAM" id="MobiDB-lite"/>
    </source>
</evidence>
<dbReference type="EMBL" id="VBPA01000110">
    <property type="protein sequence ID" value="TMQ71653.1"/>
    <property type="molecule type" value="Genomic_DNA"/>
</dbReference>
<dbReference type="Proteomes" id="UP000319836">
    <property type="component" value="Unassembled WGS sequence"/>
</dbReference>